<keyword evidence="1" id="KW-0472">Membrane</keyword>
<protein>
    <submittedName>
        <fullName evidence="2">Uncharacterized protein</fullName>
    </submittedName>
</protein>
<dbReference type="EMBL" id="AP014809">
    <property type="protein sequence ID" value="BAU92513.1"/>
    <property type="molecule type" value="Genomic_DNA"/>
</dbReference>
<dbReference type="AlphaFoldDB" id="A0A160PJ43"/>
<dbReference type="PROSITE" id="PS51257">
    <property type="entry name" value="PROKAR_LIPOPROTEIN"/>
    <property type="match status" value="1"/>
</dbReference>
<organism evidence="2 3">
    <name type="scientific">Methylorubrum populi</name>
    <dbReference type="NCBI Taxonomy" id="223967"/>
    <lineage>
        <taxon>Bacteria</taxon>
        <taxon>Pseudomonadati</taxon>
        <taxon>Pseudomonadota</taxon>
        <taxon>Alphaproteobacteria</taxon>
        <taxon>Hyphomicrobiales</taxon>
        <taxon>Methylobacteriaceae</taxon>
        <taxon>Methylorubrum</taxon>
    </lineage>
</organism>
<reference evidence="2 3" key="1">
    <citation type="journal article" date="2016" name="Genome Announc.">
        <title>Complete Genome Sequence of Methylobacterium populi P-1M, Isolated from Pink-Pigmented Household Biofilm.</title>
        <authorList>
            <person name="Morohoshi T."/>
            <person name="Ikeda T."/>
        </authorList>
    </citation>
    <scope>NUCLEOTIDE SEQUENCE [LARGE SCALE GENOMIC DNA]</scope>
    <source>
        <strain evidence="2 3">P-1M</strain>
    </source>
</reference>
<sequence length="72" mass="7735">MARPAVSLYQAGVFVLGCMVIHGLRAYARWLTPVLIVVVIVLAGILAVDWLSTVPNVSDPDSPEVRAITGFE</sequence>
<feature type="transmembrane region" description="Helical" evidence="1">
    <location>
        <begin position="31"/>
        <end position="51"/>
    </location>
</feature>
<evidence type="ECO:0000313" key="3">
    <source>
        <dbReference type="Proteomes" id="UP000218288"/>
    </source>
</evidence>
<accession>A0A160PJ43</accession>
<gene>
    <name evidence="2" type="ORF">MPPM_3908</name>
</gene>
<evidence type="ECO:0000313" key="2">
    <source>
        <dbReference type="EMBL" id="BAU92513.1"/>
    </source>
</evidence>
<keyword evidence="1" id="KW-1133">Transmembrane helix</keyword>
<dbReference type="RefSeq" id="WP_096486439.1">
    <property type="nucleotide sequence ID" value="NZ_AP014809.1"/>
</dbReference>
<name>A0A160PJ43_9HYPH</name>
<dbReference type="Proteomes" id="UP000218288">
    <property type="component" value="Chromosome"/>
</dbReference>
<proteinExistence type="predicted"/>
<dbReference type="OrthoDB" id="7998483at2"/>
<feature type="transmembrane region" description="Helical" evidence="1">
    <location>
        <begin position="6"/>
        <end position="24"/>
    </location>
</feature>
<keyword evidence="1" id="KW-0812">Transmembrane</keyword>
<evidence type="ECO:0000256" key="1">
    <source>
        <dbReference type="SAM" id="Phobius"/>
    </source>
</evidence>